<evidence type="ECO:0000256" key="2">
    <source>
        <dbReference type="SAM" id="Phobius"/>
    </source>
</evidence>
<dbReference type="EMBL" id="BAABRP010000001">
    <property type="protein sequence ID" value="GAA5511381.1"/>
    <property type="molecule type" value="Genomic_DNA"/>
</dbReference>
<organism evidence="4 5">
    <name type="scientific">Deinococcus carri</name>
    <dbReference type="NCBI Taxonomy" id="1211323"/>
    <lineage>
        <taxon>Bacteria</taxon>
        <taxon>Thermotogati</taxon>
        <taxon>Deinococcota</taxon>
        <taxon>Deinococci</taxon>
        <taxon>Deinococcales</taxon>
        <taxon>Deinococcaceae</taxon>
        <taxon>Deinococcus</taxon>
    </lineage>
</organism>
<keyword evidence="2" id="KW-1133">Transmembrane helix</keyword>
<feature type="transmembrane region" description="Helical" evidence="2">
    <location>
        <begin position="20"/>
        <end position="49"/>
    </location>
</feature>
<feature type="transmembrane region" description="Helical" evidence="2">
    <location>
        <begin position="171"/>
        <end position="194"/>
    </location>
</feature>
<feature type="transmembrane region" description="Helical" evidence="2">
    <location>
        <begin position="113"/>
        <end position="134"/>
    </location>
</feature>
<feature type="compositionally biased region" description="Basic and acidic residues" evidence="1">
    <location>
        <begin position="465"/>
        <end position="474"/>
    </location>
</feature>
<feature type="transmembrane region" description="Helical" evidence="2">
    <location>
        <begin position="253"/>
        <end position="270"/>
    </location>
</feature>
<evidence type="ECO:0000256" key="1">
    <source>
        <dbReference type="SAM" id="MobiDB-lite"/>
    </source>
</evidence>
<evidence type="ECO:0000259" key="3">
    <source>
        <dbReference type="Pfam" id="PF13559"/>
    </source>
</evidence>
<dbReference type="RefSeq" id="WP_345459231.1">
    <property type="nucleotide sequence ID" value="NZ_BAABRP010000001.1"/>
</dbReference>
<accession>A0ABP9W1Y8</accession>
<feature type="compositionally biased region" description="Polar residues" evidence="1">
    <location>
        <begin position="484"/>
        <end position="505"/>
    </location>
</feature>
<feature type="transmembrane region" description="Helical" evidence="2">
    <location>
        <begin position="346"/>
        <end position="371"/>
    </location>
</feature>
<protein>
    <recommendedName>
        <fullName evidence="3">Protein-glutamine gamma-glutamyltransferase-like C-terminal domain-containing protein</fullName>
    </recommendedName>
</protein>
<feature type="transmembrane region" description="Helical" evidence="2">
    <location>
        <begin position="61"/>
        <end position="79"/>
    </location>
</feature>
<dbReference type="Pfam" id="PF13559">
    <property type="entry name" value="DUF4129"/>
    <property type="match status" value="1"/>
</dbReference>
<feature type="domain" description="Protein-glutamine gamma-glutamyltransferase-like C-terminal" evidence="3">
    <location>
        <begin position="403"/>
        <end position="471"/>
    </location>
</feature>
<keyword evidence="2" id="KW-0472">Membrane</keyword>
<evidence type="ECO:0000313" key="4">
    <source>
        <dbReference type="EMBL" id="GAA5511381.1"/>
    </source>
</evidence>
<keyword evidence="5" id="KW-1185">Reference proteome</keyword>
<reference evidence="4 5" key="1">
    <citation type="submission" date="2024-02" db="EMBL/GenBank/DDBJ databases">
        <title>Deinococcus carri NBRC 110142.</title>
        <authorList>
            <person name="Ichikawa N."/>
            <person name="Katano-Makiyama Y."/>
            <person name="Hidaka K."/>
        </authorList>
    </citation>
    <scope>NUCLEOTIDE SEQUENCE [LARGE SCALE GENOMIC DNA]</scope>
    <source>
        <strain evidence="4 5">NBRC 110142</strain>
    </source>
</reference>
<proteinExistence type="predicted"/>
<dbReference type="InterPro" id="IPR025403">
    <property type="entry name" value="TgpA-like_C"/>
</dbReference>
<feature type="transmembrane region" description="Helical" evidence="2">
    <location>
        <begin position="85"/>
        <end position="106"/>
    </location>
</feature>
<feature type="transmembrane region" description="Helical" evidence="2">
    <location>
        <begin position="285"/>
        <end position="307"/>
    </location>
</feature>
<sequence>MTVPPAASAARPRPWWADRSWLLVLTPLVGVAWLPWWCVLGLVLALAVTHREGSEARSVQVPLLLLGGGLGLAVLLPGMRGAEGALLFSVLFGKVVGGILLVVLSLSALEGGALVLGAAWLSLLLLLGCVLPGGASPAGLAAGLLVLLLALAGAPSTESRPFLRLAGSGRALLGVVGTALLAAALLGVLALPLASAPAAGPPPAASAAGREARTRPAEAAPLDLPERSTLPGRAQPQSLPTSVRREALPGADLALLGGLLLILALTYLYLRGRAERWRAGERPRWWELLALAGVLMMAGLFVAYVFAAPGGGTASGLPGGDLGAAGAGGGKPQDPRASLLPTRADAILRALSVLAFVILTALAGAVFWLAWRTRGDTPQADAAAPTPDAAPGEEGALHRVRQAYRAALASLSGAGLGRGGAETPAEHAGRAARELPVLAGPLGTLVAAYAPVRYGGRVTDEDADAAERAAREVAHLTAGVRVNTGRTGEPESQTSEHQTPESETP</sequence>
<feature type="region of interest" description="Disordered" evidence="1">
    <location>
        <begin position="202"/>
        <end position="243"/>
    </location>
</feature>
<name>A0ABP9W1Y8_9DEIO</name>
<comment type="caution">
    <text evidence="4">The sequence shown here is derived from an EMBL/GenBank/DDBJ whole genome shotgun (WGS) entry which is preliminary data.</text>
</comment>
<evidence type="ECO:0000313" key="5">
    <source>
        <dbReference type="Proteomes" id="UP001401887"/>
    </source>
</evidence>
<keyword evidence="2" id="KW-0812">Transmembrane</keyword>
<dbReference type="Proteomes" id="UP001401887">
    <property type="component" value="Unassembled WGS sequence"/>
</dbReference>
<gene>
    <name evidence="4" type="ORF">Dcar01_00090</name>
</gene>
<feature type="region of interest" description="Disordered" evidence="1">
    <location>
        <begin position="465"/>
        <end position="505"/>
    </location>
</feature>